<dbReference type="Gene3D" id="3.40.50.720">
    <property type="entry name" value="NAD(P)-binding Rossmann-like Domain"/>
    <property type="match status" value="2"/>
</dbReference>
<dbReference type="AlphaFoldDB" id="A0AAN7W944"/>
<dbReference type="Pfam" id="PF02826">
    <property type="entry name" value="2-Hacid_dh_C"/>
    <property type="match status" value="1"/>
</dbReference>
<dbReference type="SUPFAM" id="SSF51735">
    <property type="entry name" value="NAD(P)-binding Rossmann-fold domains"/>
    <property type="match status" value="1"/>
</dbReference>
<evidence type="ECO:0000313" key="5">
    <source>
        <dbReference type="EMBL" id="KAK5702095.1"/>
    </source>
</evidence>
<dbReference type="EMBL" id="JAVRQU010000006">
    <property type="protein sequence ID" value="KAK5702095.1"/>
    <property type="molecule type" value="Genomic_DNA"/>
</dbReference>
<dbReference type="GO" id="GO:0016491">
    <property type="term" value="F:oxidoreductase activity"/>
    <property type="evidence" value="ECO:0007669"/>
    <property type="project" value="UniProtKB-KW"/>
</dbReference>
<gene>
    <name evidence="5" type="ORF">LTR97_004915</name>
</gene>
<keyword evidence="3" id="KW-0520">NAD</keyword>
<dbReference type="InterPro" id="IPR050418">
    <property type="entry name" value="D-iso_2-hydroxyacid_DH_PdxB"/>
</dbReference>
<accession>A0AAN7W944</accession>
<sequence>MGGVTWSQGPAFKKLLGDPPRTNSEETLVVIGYGAIGQRMQAIGTALGMRVLVAERKDSDTVREGRVSFSQAIGEGTIFMAAAPLDDTTRHMLGTSEFEAMDSTALLVNVGRSGIVDEKALVAALQGGQIGGAATDVFETEPATRENCILLDPSIPNLVLSPHIAWHSSKTFIGTNAVSKANLEAFVAGSPINVVD</sequence>
<dbReference type="PANTHER" id="PTHR43761:SF1">
    <property type="entry name" value="D-ISOMER SPECIFIC 2-HYDROXYACID DEHYDROGENASE CATALYTIC DOMAIN-CONTAINING PROTEIN-RELATED"/>
    <property type="match status" value="1"/>
</dbReference>
<comment type="caution">
    <text evidence="5">The sequence shown here is derived from an EMBL/GenBank/DDBJ whole genome shotgun (WGS) entry which is preliminary data.</text>
</comment>
<evidence type="ECO:0000256" key="3">
    <source>
        <dbReference type="ARBA" id="ARBA00023027"/>
    </source>
</evidence>
<reference evidence="5" key="1">
    <citation type="submission" date="2023-08" db="EMBL/GenBank/DDBJ databases">
        <title>Black Yeasts Isolated from many extreme environments.</title>
        <authorList>
            <person name="Coleine C."/>
            <person name="Stajich J.E."/>
            <person name="Selbmann L."/>
        </authorList>
    </citation>
    <scope>NUCLEOTIDE SEQUENCE</scope>
    <source>
        <strain evidence="5">CCFEE 5810</strain>
    </source>
</reference>
<evidence type="ECO:0000256" key="1">
    <source>
        <dbReference type="ARBA" id="ARBA00005854"/>
    </source>
</evidence>
<dbReference type="InterPro" id="IPR036291">
    <property type="entry name" value="NAD(P)-bd_dom_sf"/>
</dbReference>
<comment type="similarity">
    <text evidence="1">Belongs to the D-isomer specific 2-hydroxyacid dehydrogenase family.</text>
</comment>
<evidence type="ECO:0000259" key="4">
    <source>
        <dbReference type="Pfam" id="PF02826"/>
    </source>
</evidence>
<proteinExistence type="inferred from homology"/>
<dbReference type="PANTHER" id="PTHR43761">
    <property type="entry name" value="D-ISOMER SPECIFIC 2-HYDROXYACID DEHYDROGENASE FAMILY PROTEIN (AFU_ORTHOLOGUE AFUA_1G13630)"/>
    <property type="match status" value="1"/>
</dbReference>
<name>A0AAN7W944_9PEZI</name>
<feature type="domain" description="D-isomer specific 2-hydroxyacid dehydrogenase NAD-binding" evidence="4">
    <location>
        <begin position="21"/>
        <end position="165"/>
    </location>
</feature>
<protein>
    <recommendedName>
        <fullName evidence="4">D-isomer specific 2-hydroxyacid dehydrogenase NAD-binding domain-containing protein</fullName>
    </recommendedName>
</protein>
<keyword evidence="2" id="KW-0560">Oxidoreductase</keyword>
<organism evidence="5 6">
    <name type="scientific">Elasticomyces elasticus</name>
    <dbReference type="NCBI Taxonomy" id="574655"/>
    <lineage>
        <taxon>Eukaryota</taxon>
        <taxon>Fungi</taxon>
        <taxon>Dikarya</taxon>
        <taxon>Ascomycota</taxon>
        <taxon>Pezizomycotina</taxon>
        <taxon>Dothideomycetes</taxon>
        <taxon>Dothideomycetidae</taxon>
        <taxon>Mycosphaerellales</taxon>
        <taxon>Teratosphaeriaceae</taxon>
        <taxon>Elasticomyces</taxon>
    </lineage>
</organism>
<evidence type="ECO:0000313" key="6">
    <source>
        <dbReference type="Proteomes" id="UP001310594"/>
    </source>
</evidence>
<dbReference type="GO" id="GO:0051287">
    <property type="term" value="F:NAD binding"/>
    <property type="evidence" value="ECO:0007669"/>
    <property type="project" value="InterPro"/>
</dbReference>
<dbReference type="Proteomes" id="UP001310594">
    <property type="component" value="Unassembled WGS sequence"/>
</dbReference>
<dbReference type="InterPro" id="IPR006140">
    <property type="entry name" value="D-isomer_DH_NAD-bd"/>
</dbReference>
<evidence type="ECO:0000256" key="2">
    <source>
        <dbReference type="ARBA" id="ARBA00023002"/>
    </source>
</evidence>